<keyword evidence="7" id="KW-1185">Reference proteome</keyword>
<feature type="compositionally biased region" description="Gly residues" evidence="4">
    <location>
        <begin position="558"/>
        <end position="577"/>
    </location>
</feature>
<comment type="caution">
    <text evidence="6">The sequence shown here is derived from an EMBL/GenBank/DDBJ whole genome shotgun (WGS) entry which is preliminary data.</text>
</comment>
<name>A0A4U1BS72_9GAMM</name>
<dbReference type="CDD" id="cd17470">
    <property type="entry name" value="T3SS_Flik_C"/>
    <property type="match status" value="1"/>
</dbReference>
<feature type="compositionally biased region" description="Acidic residues" evidence="4">
    <location>
        <begin position="132"/>
        <end position="143"/>
    </location>
</feature>
<accession>A0A4U1BS72</accession>
<comment type="function">
    <text evidence="1">Controls the length of the flagellar hook.</text>
</comment>
<dbReference type="GO" id="GO:0009424">
    <property type="term" value="C:bacterial-type flagellum hook"/>
    <property type="evidence" value="ECO:0007669"/>
    <property type="project" value="InterPro"/>
</dbReference>
<proteinExistence type="inferred from homology"/>
<feature type="compositionally biased region" description="Low complexity" evidence="4">
    <location>
        <begin position="161"/>
        <end position="170"/>
    </location>
</feature>
<comment type="similarity">
    <text evidence="2">Belongs to the FliK family.</text>
</comment>
<feature type="compositionally biased region" description="Acidic residues" evidence="4">
    <location>
        <begin position="265"/>
        <end position="279"/>
    </location>
</feature>
<reference evidence="6 7" key="1">
    <citation type="submission" date="2019-04" db="EMBL/GenBank/DDBJ databases">
        <authorList>
            <person name="Hwang J.C."/>
        </authorList>
    </citation>
    <scope>NUCLEOTIDE SEQUENCE [LARGE SCALE GENOMIC DNA]</scope>
    <source>
        <strain evidence="6 7">IMCC35002</strain>
    </source>
</reference>
<evidence type="ECO:0000256" key="2">
    <source>
        <dbReference type="ARBA" id="ARBA00009149"/>
    </source>
</evidence>
<gene>
    <name evidence="6" type="ORF">FCL42_00285</name>
</gene>
<dbReference type="PRINTS" id="PR01007">
    <property type="entry name" value="FLGHOOKFLIK"/>
</dbReference>
<keyword evidence="3" id="KW-1005">Bacterial flagellum biogenesis</keyword>
<protein>
    <recommendedName>
        <fullName evidence="5">Flagellar hook-length control protein-like C-terminal domain-containing protein</fullName>
    </recommendedName>
</protein>
<feature type="region of interest" description="Disordered" evidence="4">
    <location>
        <begin position="1"/>
        <end position="279"/>
    </location>
</feature>
<dbReference type="OrthoDB" id="1792985at2"/>
<dbReference type="InterPro" id="IPR038610">
    <property type="entry name" value="FliK-like_C_sf"/>
</dbReference>
<feature type="compositionally biased region" description="Polar residues" evidence="4">
    <location>
        <begin position="40"/>
        <end position="49"/>
    </location>
</feature>
<feature type="region of interest" description="Disordered" evidence="4">
    <location>
        <begin position="554"/>
        <end position="578"/>
    </location>
</feature>
<dbReference type="Proteomes" id="UP000305675">
    <property type="component" value="Unassembled WGS sequence"/>
</dbReference>
<feature type="compositionally biased region" description="Basic and acidic residues" evidence="4">
    <location>
        <begin position="51"/>
        <end position="66"/>
    </location>
</feature>
<dbReference type="Gene3D" id="3.30.750.140">
    <property type="match status" value="1"/>
</dbReference>
<dbReference type="RefSeq" id="WP_136861384.1">
    <property type="nucleotide sequence ID" value="NZ_SWCJ01000001.1"/>
</dbReference>
<dbReference type="InterPro" id="IPR052563">
    <property type="entry name" value="FliK"/>
</dbReference>
<dbReference type="GO" id="GO:0044780">
    <property type="term" value="P:bacterial-type flagellum assembly"/>
    <property type="evidence" value="ECO:0007669"/>
    <property type="project" value="InterPro"/>
</dbReference>
<evidence type="ECO:0000256" key="1">
    <source>
        <dbReference type="ARBA" id="ARBA00003944"/>
    </source>
</evidence>
<dbReference type="InterPro" id="IPR021136">
    <property type="entry name" value="Flagellar_hook_control-like_C"/>
</dbReference>
<dbReference type="PANTHER" id="PTHR37533:SF2">
    <property type="entry name" value="FLAGELLAR HOOK-LENGTH CONTROL PROTEIN"/>
    <property type="match status" value="1"/>
</dbReference>
<evidence type="ECO:0000256" key="4">
    <source>
        <dbReference type="SAM" id="MobiDB-lite"/>
    </source>
</evidence>
<feature type="compositionally biased region" description="Low complexity" evidence="4">
    <location>
        <begin position="199"/>
        <end position="213"/>
    </location>
</feature>
<evidence type="ECO:0000313" key="7">
    <source>
        <dbReference type="Proteomes" id="UP000305675"/>
    </source>
</evidence>
<sequence>MKAQMQTAPISVLNPVKQQADESSNQGDFGEFLAREHGKQAQSESASTSKAKPEKGEAEKPLDSAEIKSSNKGASAGESTEKSAQNTDKKSKDSTDGDSSIKGNVAAVTQGGKLFAMEGSEETTDSATLADDVSELGADEGSEEGLKPETLASTETDADSKASSDALAATPDTKRQINATSDASEPATEASDDGDGLLSAQTSATSNSAMTSSDGGEDGQSAVTSALGKGAQVGLSEPKSPKTDKPSPFAKLDTSNVGEMATSEAEADEVAEATESDVTVDEVVLNDTKASKESKTPFAAMLTANSNEVKAQGKAEAAPADDGTEVVAETKGASASSVSALTDAEAVKTTGANAQLLAQLQGVKSVQEKLNGSTAAPVSATEAGSDAVSEALPGRSALPKSSGELGTLLTSGDALTRDQAQILAAHENSALEAQEGSEVDNHLRQHNIRTAEPRSVQHNTADVQAQLRQPVAAERMAPELRERMMMMINSRTNQAEIRLDPPELGALQVKIQMNGDQAQLQLQVAQTQTREMVEQALPRLREMLEQQGITLTDTQISQGGGNQGGQEQGGQFAGGDGMVEVDDETLHNVQQLSGRNVDGGIDYYA</sequence>
<organism evidence="6 7">
    <name type="scientific">Ferrimonas aestuarii</name>
    <dbReference type="NCBI Taxonomy" id="2569539"/>
    <lineage>
        <taxon>Bacteria</taxon>
        <taxon>Pseudomonadati</taxon>
        <taxon>Pseudomonadota</taxon>
        <taxon>Gammaproteobacteria</taxon>
        <taxon>Alteromonadales</taxon>
        <taxon>Ferrimonadaceae</taxon>
        <taxon>Ferrimonas</taxon>
    </lineage>
</organism>
<dbReference type="PANTHER" id="PTHR37533">
    <property type="entry name" value="FLAGELLAR HOOK-LENGTH CONTROL PROTEIN"/>
    <property type="match status" value="1"/>
</dbReference>
<feature type="domain" description="Flagellar hook-length control protein-like C-terminal" evidence="5">
    <location>
        <begin position="482"/>
        <end position="564"/>
    </location>
</feature>
<dbReference type="Pfam" id="PF02120">
    <property type="entry name" value="Flg_hook"/>
    <property type="match status" value="1"/>
</dbReference>
<evidence type="ECO:0000259" key="5">
    <source>
        <dbReference type="Pfam" id="PF02120"/>
    </source>
</evidence>
<dbReference type="InterPro" id="IPR001635">
    <property type="entry name" value="Flag_hook_Flik"/>
</dbReference>
<evidence type="ECO:0000256" key="3">
    <source>
        <dbReference type="ARBA" id="ARBA00022795"/>
    </source>
</evidence>
<evidence type="ECO:0000313" key="6">
    <source>
        <dbReference type="EMBL" id="TKB58236.1"/>
    </source>
</evidence>
<dbReference type="AlphaFoldDB" id="A0A4U1BS72"/>
<dbReference type="EMBL" id="SWCJ01000001">
    <property type="protein sequence ID" value="TKB58236.1"/>
    <property type="molecule type" value="Genomic_DNA"/>
</dbReference>